<dbReference type="EMBL" id="DAAUQX010000102">
    <property type="protein sequence ID" value="HAF2131149.1"/>
    <property type="molecule type" value="Genomic_DNA"/>
</dbReference>
<accession>A0A743SQ27</accession>
<comment type="caution">
    <text evidence="1">The sequence shown here is derived from an EMBL/GenBank/DDBJ whole genome shotgun (WGS) entry which is preliminary data.</text>
</comment>
<organism evidence="1">
    <name type="scientific">Salmonella enterica</name>
    <name type="common">Salmonella choleraesuis</name>
    <dbReference type="NCBI Taxonomy" id="28901"/>
    <lineage>
        <taxon>Bacteria</taxon>
        <taxon>Pseudomonadati</taxon>
        <taxon>Pseudomonadota</taxon>
        <taxon>Gammaproteobacteria</taxon>
        <taxon>Enterobacterales</taxon>
        <taxon>Enterobacteriaceae</taxon>
        <taxon>Salmonella</taxon>
    </lineage>
</organism>
<protein>
    <submittedName>
        <fullName evidence="1">Uncharacterized protein</fullName>
    </submittedName>
</protein>
<dbReference type="AlphaFoldDB" id="A0A743SQ27"/>
<reference evidence="1" key="2">
    <citation type="submission" date="2020-02" db="EMBL/GenBank/DDBJ databases">
        <authorList>
            <consortium name="NCBI Pathogen Detection Project"/>
        </authorList>
    </citation>
    <scope>NUCLEOTIDE SEQUENCE</scope>
    <source>
        <strain evidence="1">MA.CK_00/00001968</strain>
    </source>
</reference>
<sequence length="161" mass="18960">MSEKNKSIEQILVGINNYITYGYVDSMSFDDPTNDLLDYLSELTSLDNKKAFFYYKKILTDKNINDDFLKSICLNRLLLSEFEWSYAFDFLNKNARQLSIPCLEKALFYFYCAKNDPTSHPTPDRLIEKLIARYQEVKNDPNADFYHLTESFENFSRAYGI</sequence>
<name>A0A743SQ27_SALER</name>
<reference evidence="1" key="1">
    <citation type="journal article" date="2018" name="Genome Biol.">
        <title>SKESA: strategic k-mer extension for scrupulous assemblies.</title>
        <authorList>
            <person name="Souvorov A."/>
            <person name="Agarwala R."/>
            <person name="Lipman D.J."/>
        </authorList>
    </citation>
    <scope>NUCLEOTIDE SEQUENCE</scope>
    <source>
        <strain evidence="1">MA.CK_00/00001968</strain>
    </source>
</reference>
<gene>
    <name evidence="1" type="ORF">G9F27_005503</name>
</gene>
<evidence type="ECO:0000313" key="1">
    <source>
        <dbReference type="EMBL" id="HAF2131149.1"/>
    </source>
</evidence>
<proteinExistence type="predicted"/>
<dbReference type="CDD" id="cd20696">
    <property type="entry name" value="CdiI_Ecoli3006-like"/>
    <property type="match status" value="1"/>
</dbReference>